<feature type="region of interest" description="Disordered" evidence="1">
    <location>
        <begin position="17"/>
        <end position="97"/>
    </location>
</feature>
<reference evidence="2 3" key="1">
    <citation type="submission" date="2024-04" db="EMBL/GenBank/DDBJ databases">
        <authorList>
            <person name="Fracassetti M."/>
        </authorList>
    </citation>
    <scope>NUCLEOTIDE SEQUENCE [LARGE SCALE GENOMIC DNA]</scope>
</reference>
<feature type="compositionally biased region" description="Low complexity" evidence="1">
    <location>
        <begin position="17"/>
        <end position="30"/>
    </location>
</feature>
<feature type="compositionally biased region" description="Polar residues" evidence="1">
    <location>
        <begin position="31"/>
        <end position="40"/>
    </location>
</feature>
<evidence type="ECO:0000256" key="1">
    <source>
        <dbReference type="SAM" id="MobiDB-lite"/>
    </source>
</evidence>
<proteinExistence type="predicted"/>
<evidence type="ECO:0000313" key="2">
    <source>
        <dbReference type="EMBL" id="CAL1395165.1"/>
    </source>
</evidence>
<evidence type="ECO:0000313" key="3">
    <source>
        <dbReference type="Proteomes" id="UP001497516"/>
    </source>
</evidence>
<keyword evidence="3" id="KW-1185">Reference proteome</keyword>
<protein>
    <submittedName>
        <fullName evidence="2">Uncharacterized protein</fullName>
    </submittedName>
</protein>
<gene>
    <name evidence="2" type="ORF">LTRI10_LOCUS35618</name>
</gene>
<name>A0AAV2FCJ5_9ROSI</name>
<dbReference type="EMBL" id="OZ034819">
    <property type="protein sequence ID" value="CAL1395165.1"/>
    <property type="molecule type" value="Genomic_DNA"/>
</dbReference>
<dbReference type="Proteomes" id="UP001497516">
    <property type="component" value="Chromosome 6"/>
</dbReference>
<organism evidence="2 3">
    <name type="scientific">Linum trigynum</name>
    <dbReference type="NCBI Taxonomy" id="586398"/>
    <lineage>
        <taxon>Eukaryota</taxon>
        <taxon>Viridiplantae</taxon>
        <taxon>Streptophyta</taxon>
        <taxon>Embryophyta</taxon>
        <taxon>Tracheophyta</taxon>
        <taxon>Spermatophyta</taxon>
        <taxon>Magnoliopsida</taxon>
        <taxon>eudicotyledons</taxon>
        <taxon>Gunneridae</taxon>
        <taxon>Pentapetalae</taxon>
        <taxon>rosids</taxon>
        <taxon>fabids</taxon>
        <taxon>Malpighiales</taxon>
        <taxon>Linaceae</taxon>
        <taxon>Linum</taxon>
    </lineage>
</organism>
<sequence>MSSTGVAIAALSSSLCISSTPSPSDSLQQLNNPNQAQSSDPYLRHPHALPPSSPSSPRTSVFPTNQFRKRGERLGSEIEVPGEPGSDGGGGVGGDVAVFGDFHVQYREQFEMSTWSERWRKTGQRRRRSF</sequence>
<dbReference type="AlphaFoldDB" id="A0AAV2FCJ5"/>
<feature type="compositionally biased region" description="Gly residues" evidence="1">
    <location>
        <begin position="85"/>
        <end position="94"/>
    </location>
</feature>
<accession>A0AAV2FCJ5</accession>